<dbReference type="Pfam" id="PF18885">
    <property type="entry name" value="DUF5648"/>
    <property type="match status" value="1"/>
</dbReference>
<dbReference type="InterPro" id="IPR001283">
    <property type="entry name" value="CRISP-related"/>
</dbReference>
<dbReference type="Gene3D" id="3.40.33.10">
    <property type="entry name" value="CAP"/>
    <property type="match status" value="1"/>
</dbReference>
<dbReference type="AlphaFoldDB" id="A0A5S6QGF5"/>
<evidence type="ECO:0000259" key="1">
    <source>
        <dbReference type="SMART" id="SM00198"/>
    </source>
</evidence>
<sequence>MQELTAVALFDMALLAGLLVMICYGHFASTVHGKVIEISALDQATYLVEHNSYRKRPISQNMECVTGWSEDLAKSASQVAETCKTETPTNGTLGYMIHSSTRELTPSQVLQEVWTVYANAYNYLTNNCDLTLTNTCNNTLQLLWFEGGEIGCARSECTTTPTQYLTVCAYPNRALPGMRPHTIAPGLPVCSLCSTQFPMCRDDLCCLRPATGTGTATTTPAPTVGPRECGNVPRAQLVSFVRLYNNAERRNIFEISQQSVISLISQGVSNLGPVGLVANALNTTACPFMRVITVLKSDKYKTNFYTIDPVAINAAVQQGFVQSGTMGYAVAGNGMCGANTPIFSFFNPDLGYVQLSNIMDVQDLLAGRKWPGYQWRGVEFYIWQ</sequence>
<organism evidence="2 3">
    <name type="scientific">Trichuris muris</name>
    <name type="common">Mouse whipworm</name>
    <dbReference type="NCBI Taxonomy" id="70415"/>
    <lineage>
        <taxon>Eukaryota</taxon>
        <taxon>Metazoa</taxon>
        <taxon>Ecdysozoa</taxon>
        <taxon>Nematoda</taxon>
        <taxon>Enoplea</taxon>
        <taxon>Dorylaimia</taxon>
        <taxon>Trichinellida</taxon>
        <taxon>Trichuridae</taxon>
        <taxon>Trichuris</taxon>
    </lineage>
</organism>
<dbReference type="Pfam" id="PF00188">
    <property type="entry name" value="CAP"/>
    <property type="match status" value="1"/>
</dbReference>
<reference evidence="3" key="1">
    <citation type="submission" date="2019-12" db="UniProtKB">
        <authorList>
            <consortium name="WormBaseParasite"/>
        </authorList>
    </citation>
    <scope>IDENTIFICATION</scope>
</reference>
<dbReference type="SMART" id="SM00198">
    <property type="entry name" value="SCP"/>
    <property type="match status" value="1"/>
</dbReference>
<dbReference type="STRING" id="70415.A0A5S6QGF5"/>
<dbReference type="InterPro" id="IPR043708">
    <property type="entry name" value="DUF5648"/>
</dbReference>
<dbReference type="WBParaSite" id="TMUE_2000006293.1">
    <property type="protein sequence ID" value="TMUE_2000006293.1"/>
    <property type="gene ID" value="WBGene00302600"/>
</dbReference>
<accession>A0A5S6QGF5</accession>
<feature type="domain" description="SCP" evidence="1">
    <location>
        <begin position="41"/>
        <end position="177"/>
    </location>
</feature>
<dbReference type="PANTHER" id="PTHR10334">
    <property type="entry name" value="CYSTEINE-RICH SECRETORY PROTEIN-RELATED"/>
    <property type="match status" value="1"/>
</dbReference>
<proteinExistence type="predicted"/>
<dbReference type="SUPFAM" id="SSF55797">
    <property type="entry name" value="PR-1-like"/>
    <property type="match status" value="1"/>
</dbReference>
<name>A0A5S6QGF5_TRIMR</name>
<dbReference type="Proteomes" id="UP000046395">
    <property type="component" value="Unassembled WGS sequence"/>
</dbReference>
<dbReference type="InterPro" id="IPR014044">
    <property type="entry name" value="CAP_dom"/>
</dbReference>
<evidence type="ECO:0000313" key="3">
    <source>
        <dbReference type="WBParaSite" id="TMUE_2000006293.1"/>
    </source>
</evidence>
<dbReference type="InterPro" id="IPR035940">
    <property type="entry name" value="CAP_sf"/>
</dbReference>
<keyword evidence="2" id="KW-1185">Reference proteome</keyword>
<evidence type="ECO:0000313" key="2">
    <source>
        <dbReference type="Proteomes" id="UP000046395"/>
    </source>
</evidence>
<protein>
    <submittedName>
        <fullName evidence="3">SCP domain-containing protein</fullName>
    </submittedName>
</protein>